<feature type="compositionally biased region" description="Low complexity" evidence="1">
    <location>
        <begin position="16"/>
        <end position="31"/>
    </location>
</feature>
<dbReference type="SMART" id="SM00409">
    <property type="entry name" value="IG"/>
    <property type="match status" value="1"/>
</dbReference>
<protein>
    <recommendedName>
        <fullName evidence="2">Ig-like domain-containing protein</fullName>
    </recommendedName>
</protein>
<dbReference type="InterPro" id="IPR007110">
    <property type="entry name" value="Ig-like_dom"/>
</dbReference>
<evidence type="ECO:0000313" key="3">
    <source>
        <dbReference type="EMBL" id="CAG7824084.1"/>
    </source>
</evidence>
<feature type="region of interest" description="Disordered" evidence="1">
    <location>
        <begin position="1"/>
        <end position="39"/>
    </location>
</feature>
<dbReference type="SMART" id="SM00408">
    <property type="entry name" value="IGc2"/>
    <property type="match status" value="1"/>
</dbReference>
<feature type="non-terminal residue" evidence="3">
    <location>
        <position position="147"/>
    </location>
</feature>
<accession>A0A8J2PJ47</accession>
<dbReference type="InterPro" id="IPR003599">
    <property type="entry name" value="Ig_sub"/>
</dbReference>
<comment type="caution">
    <text evidence="3">The sequence shown here is derived from an EMBL/GenBank/DDBJ whole genome shotgun (WGS) entry which is preliminary data.</text>
</comment>
<reference evidence="3" key="1">
    <citation type="submission" date="2021-06" db="EMBL/GenBank/DDBJ databases">
        <authorList>
            <person name="Hodson N. C."/>
            <person name="Mongue J. A."/>
            <person name="Jaron S. K."/>
        </authorList>
    </citation>
    <scope>NUCLEOTIDE SEQUENCE</scope>
</reference>
<name>A0A8J2PJ47_9HEXA</name>
<dbReference type="InterPro" id="IPR003598">
    <property type="entry name" value="Ig_sub2"/>
</dbReference>
<dbReference type="OrthoDB" id="438268at2759"/>
<gene>
    <name evidence="3" type="ORF">AFUS01_LOCUS34264</name>
</gene>
<dbReference type="Proteomes" id="UP000708208">
    <property type="component" value="Unassembled WGS sequence"/>
</dbReference>
<evidence type="ECO:0000313" key="4">
    <source>
        <dbReference type="Proteomes" id="UP000708208"/>
    </source>
</evidence>
<evidence type="ECO:0000256" key="1">
    <source>
        <dbReference type="SAM" id="MobiDB-lite"/>
    </source>
</evidence>
<organism evidence="3 4">
    <name type="scientific">Allacma fusca</name>
    <dbReference type="NCBI Taxonomy" id="39272"/>
    <lineage>
        <taxon>Eukaryota</taxon>
        <taxon>Metazoa</taxon>
        <taxon>Ecdysozoa</taxon>
        <taxon>Arthropoda</taxon>
        <taxon>Hexapoda</taxon>
        <taxon>Collembola</taxon>
        <taxon>Symphypleona</taxon>
        <taxon>Sminthuridae</taxon>
        <taxon>Allacma</taxon>
    </lineage>
</organism>
<sequence>MESSSSSDEKTSPLLNTNPNPATSSSSTGAEESLEPVVAAVTSSKSKLMMPDAGSSMSLIKIKPGRELKLKCELNNTYGRIMWLLNGQPIRTDNGRYSIQGPSGNHAIEGRLTINNVLPEDNGIWQCHETKFDGKEHVSKPTRVIVL</sequence>
<dbReference type="AlphaFoldDB" id="A0A8J2PJ47"/>
<feature type="domain" description="Ig-like" evidence="2">
    <location>
        <begin position="51"/>
        <end position="127"/>
    </location>
</feature>
<evidence type="ECO:0000259" key="2">
    <source>
        <dbReference type="PROSITE" id="PS50835"/>
    </source>
</evidence>
<keyword evidence="4" id="KW-1185">Reference proteome</keyword>
<proteinExistence type="predicted"/>
<dbReference type="PROSITE" id="PS50835">
    <property type="entry name" value="IG_LIKE"/>
    <property type="match status" value="1"/>
</dbReference>
<dbReference type="Pfam" id="PF13927">
    <property type="entry name" value="Ig_3"/>
    <property type="match status" value="1"/>
</dbReference>
<dbReference type="EMBL" id="CAJVCH010531633">
    <property type="protein sequence ID" value="CAG7824084.1"/>
    <property type="molecule type" value="Genomic_DNA"/>
</dbReference>